<protein>
    <submittedName>
        <fullName evidence="2">Uncharacterized protein</fullName>
    </submittedName>
</protein>
<dbReference type="Proteomes" id="UP000008076">
    <property type="component" value="Unassembled WGS sequence"/>
</dbReference>
<dbReference type="RefSeq" id="XP_001740622.1">
    <property type="nucleotide sequence ID" value="XM_001740570.1"/>
</dbReference>
<evidence type="ECO:0000256" key="1">
    <source>
        <dbReference type="SAM" id="Coils"/>
    </source>
</evidence>
<name>B0ER94_ENTDS</name>
<dbReference type="VEuPathDB" id="AmoebaDB:EDI_351320"/>
<accession>B0ER94</accession>
<organism evidence="3">
    <name type="scientific">Entamoeba dispar (strain ATCC PRA-260 / SAW760)</name>
    <dbReference type="NCBI Taxonomy" id="370354"/>
    <lineage>
        <taxon>Eukaryota</taxon>
        <taxon>Amoebozoa</taxon>
        <taxon>Evosea</taxon>
        <taxon>Archamoebae</taxon>
        <taxon>Mastigamoebida</taxon>
        <taxon>Entamoebidae</taxon>
        <taxon>Entamoeba</taxon>
    </lineage>
</organism>
<feature type="coiled-coil region" evidence="1">
    <location>
        <begin position="21"/>
        <end position="74"/>
    </location>
</feature>
<proteinExistence type="predicted"/>
<sequence>MNNETHLETSDDLNQLYEIIHNKIHTELKELEEMDKNLEKKKRDIIDLTQAYQIAKQNAEIEQKKVINEKKKNKSLKKLSFINQKLLSINDEIQSWINENNIEFDDISSISYTSSNNTF</sequence>
<dbReference type="OMA" id="MNNETHL"/>
<dbReference type="GeneID" id="5885792"/>
<keyword evidence="1" id="KW-0175">Coiled coil</keyword>
<dbReference type="EMBL" id="DS550464">
    <property type="protein sequence ID" value="EDR22942.1"/>
    <property type="molecule type" value="Genomic_DNA"/>
</dbReference>
<keyword evidence="3" id="KW-1185">Reference proteome</keyword>
<reference evidence="3" key="1">
    <citation type="submission" date="2007-12" db="EMBL/GenBank/DDBJ databases">
        <title>Annotation of Entamoeba dispar SAW760.</title>
        <authorList>
            <person name="Lorenzi H."/>
            <person name="Inman J."/>
            <person name="Schobel S."/>
            <person name="Amedeo P."/>
            <person name="Caler E."/>
        </authorList>
    </citation>
    <scope>NUCLEOTIDE SEQUENCE [LARGE SCALE GENOMIC DNA]</scope>
    <source>
        <strain evidence="3">ATCC PRA-260 / SAW760</strain>
    </source>
</reference>
<gene>
    <name evidence="2" type="ORF">EDI_351320</name>
</gene>
<evidence type="ECO:0000313" key="3">
    <source>
        <dbReference type="Proteomes" id="UP000008076"/>
    </source>
</evidence>
<evidence type="ECO:0000313" key="2">
    <source>
        <dbReference type="EMBL" id="EDR22942.1"/>
    </source>
</evidence>
<dbReference type="AlphaFoldDB" id="B0ER94"/>
<dbReference type="KEGG" id="edi:EDI_351320"/>
<dbReference type="OrthoDB" id="29840at2759"/>
<dbReference type="eggNOG" id="ENOG502RHZ8">
    <property type="taxonomic scope" value="Eukaryota"/>
</dbReference>